<dbReference type="InterPro" id="IPR051376">
    <property type="entry name" value="CWC25_splicing_factor"/>
</dbReference>
<feature type="region of interest" description="Disordered" evidence="8">
    <location>
        <begin position="99"/>
        <end position="136"/>
    </location>
</feature>
<dbReference type="Pfam" id="PF12542">
    <property type="entry name" value="CWC25"/>
    <property type="match status" value="1"/>
</dbReference>
<keyword evidence="4" id="KW-0747">Spliceosome</keyword>
<evidence type="ECO:0000313" key="10">
    <source>
        <dbReference type="Proteomes" id="UP000000305"/>
    </source>
</evidence>
<sequence>MDEAPKLDWMYAGPAGHVNTDEYLTGRAVDKTFEQFKLGGAEPLNLDLPAPTLPREKSSVPRIQVDVARKVQEDPLLTIRRQEEERRATLREQMLIQQRLTSHSNKTSNSNHVGSKNRTEKRKDSDSSDSSDLDSKLASKLKQLKKKESLDEKIAKKLQKLKKRRDSTSSSSSSDSDDKTDRHGKKRTSYDSRREREPEKTYHHNDRHRTTDNYRRSSSSHTQKKIASQDVRRRPRSRSRSRSPRSREVRANYKDTRSQPRTRTEGPPVANKRSSGMKLNEEELEKRRREMMQHAVVREQERKVKVDKYRKEVEEEAGQLNSDRPKEAAFVKKQLATVTANTTVEARIKANVFNIQRSVNSMDSNFARR</sequence>
<dbReference type="GO" id="GO:0005684">
    <property type="term" value="C:U2-type spliceosomal complex"/>
    <property type="evidence" value="ECO:0000318"/>
    <property type="project" value="GO_Central"/>
</dbReference>
<dbReference type="Proteomes" id="UP000000305">
    <property type="component" value="Unassembled WGS sequence"/>
</dbReference>
<keyword evidence="3" id="KW-0507">mRNA processing</keyword>
<evidence type="ECO:0000256" key="1">
    <source>
        <dbReference type="ARBA" id="ARBA00004123"/>
    </source>
</evidence>
<dbReference type="OrthoDB" id="21123at2759"/>
<reference evidence="9 10" key="1">
    <citation type="journal article" date="2011" name="Science">
        <title>The ecoresponsive genome of Daphnia pulex.</title>
        <authorList>
            <person name="Colbourne J.K."/>
            <person name="Pfrender M.E."/>
            <person name="Gilbert D."/>
            <person name="Thomas W.K."/>
            <person name="Tucker A."/>
            <person name="Oakley T.H."/>
            <person name="Tokishita S."/>
            <person name="Aerts A."/>
            <person name="Arnold G.J."/>
            <person name="Basu M.K."/>
            <person name="Bauer D.J."/>
            <person name="Caceres C.E."/>
            <person name="Carmel L."/>
            <person name="Casola C."/>
            <person name="Choi J.H."/>
            <person name="Detter J.C."/>
            <person name="Dong Q."/>
            <person name="Dusheyko S."/>
            <person name="Eads B.D."/>
            <person name="Frohlich T."/>
            <person name="Geiler-Samerotte K.A."/>
            <person name="Gerlach D."/>
            <person name="Hatcher P."/>
            <person name="Jogdeo S."/>
            <person name="Krijgsveld J."/>
            <person name="Kriventseva E.V."/>
            <person name="Kultz D."/>
            <person name="Laforsch C."/>
            <person name="Lindquist E."/>
            <person name="Lopez J."/>
            <person name="Manak J.R."/>
            <person name="Muller J."/>
            <person name="Pangilinan J."/>
            <person name="Patwardhan R.P."/>
            <person name="Pitluck S."/>
            <person name="Pritham E.J."/>
            <person name="Rechtsteiner A."/>
            <person name="Rho M."/>
            <person name="Rogozin I.B."/>
            <person name="Sakarya O."/>
            <person name="Salamov A."/>
            <person name="Schaack S."/>
            <person name="Shapiro H."/>
            <person name="Shiga Y."/>
            <person name="Skalitzky C."/>
            <person name="Smith Z."/>
            <person name="Souvorov A."/>
            <person name="Sung W."/>
            <person name="Tang Z."/>
            <person name="Tsuchiya D."/>
            <person name="Tu H."/>
            <person name="Vos H."/>
            <person name="Wang M."/>
            <person name="Wolf Y.I."/>
            <person name="Yamagata H."/>
            <person name="Yamada T."/>
            <person name="Ye Y."/>
            <person name="Shaw J.R."/>
            <person name="Andrews J."/>
            <person name="Crease T.J."/>
            <person name="Tang H."/>
            <person name="Lucas S.M."/>
            <person name="Robertson H.M."/>
            <person name="Bork P."/>
            <person name="Koonin E.V."/>
            <person name="Zdobnov E.M."/>
            <person name="Grigoriev I.V."/>
            <person name="Lynch M."/>
            <person name="Boore J.L."/>
        </authorList>
    </citation>
    <scope>NUCLEOTIDE SEQUENCE [LARGE SCALE GENOMIC DNA]</scope>
</reference>
<feature type="compositionally biased region" description="Basic residues" evidence="8">
    <location>
        <begin position="233"/>
        <end position="244"/>
    </location>
</feature>
<evidence type="ECO:0000256" key="7">
    <source>
        <dbReference type="ARBA" id="ARBA00023242"/>
    </source>
</evidence>
<evidence type="ECO:0000256" key="5">
    <source>
        <dbReference type="ARBA" id="ARBA00023054"/>
    </source>
</evidence>
<dbReference type="InterPro" id="IPR022209">
    <property type="entry name" value="CWC25"/>
</dbReference>
<feature type="compositionally biased region" description="Basic and acidic residues" evidence="8">
    <location>
        <begin position="117"/>
        <end position="126"/>
    </location>
</feature>
<feature type="compositionally biased region" description="Low complexity" evidence="8">
    <location>
        <begin position="101"/>
        <end position="112"/>
    </location>
</feature>
<comment type="similarity">
    <text evidence="2">Belongs to the CWC25 family.</text>
</comment>
<evidence type="ECO:0000256" key="3">
    <source>
        <dbReference type="ARBA" id="ARBA00022664"/>
    </source>
</evidence>
<dbReference type="PANTHER" id="PTHR16196">
    <property type="entry name" value="CELL CYCLE CONTROL PROTEIN CWF25"/>
    <property type="match status" value="1"/>
</dbReference>
<feature type="compositionally biased region" description="Basic and acidic residues" evidence="8">
    <location>
        <begin position="245"/>
        <end position="264"/>
    </location>
</feature>
<dbReference type="AlphaFoldDB" id="E9HFH9"/>
<dbReference type="KEGG" id="dpx:DAPPUDRAFT_300923"/>
<evidence type="ECO:0000256" key="8">
    <source>
        <dbReference type="SAM" id="MobiDB-lite"/>
    </source>
</evidence>
<protein>
    <submittedName>
        <fullName evidence="9">Uncharacterized protein</fullName>
    </submittedName>
</protein>
<organism evidence="9 10">
    <name type="scientific">Daphnia pulex</name>
    <name type="common">Water flea</name>
    <dbReference type="NCBI Taxonomy" id="6669"/>
    <lineage>
        <taxon>Eukaryota</taxon>
        <taxon>Metazoa</taxon>
        <taxon>Ecdysozoa</taxon>
        <taxon>Arthropoda</taxon>
        <taxon>Crustacea</taxon>
        <taxon>Branchiopoda</taxon>
        <taxon>Diplostraca</taxon>
        <taxon>Cladocera</taxon>
        <taxon>Anomopoda</taxon>
        <taxon>Daphniidae</taxon>
        <taxon>Daphnia</taxon>
    </lineage>
</organism>
<dbReference type="OMA" id="MYDKPDK"/>
<dbReference type="STRING" id="6669.E9HFH9"/>
<gene>
    <name evidence="9" type="ORF">DAPPUDRAFT_300923</name>
</gene>
<evidence type="ECO:0000256" key="4">
    <source>
        <dbReference type="ARBA" id="ARBA00022728"/>
    </source>
</evidence>
<dbReference type="FunCoup" id="E9HFH9">
    <property type="interactions" value="601"/>
</dbReference>
<evidence type="ECO:0000256" key="2">
    <source>
        <dbReference type="ARBA" id="ARBA00006695"/>
    </source>
</evidence>
<dbReference type="InParanoid" id="E9HFH9"/>
<dbReference type="PANTHER" id="PTHR16196:SF0">
    <property type="entry name" value="PRE-MRNA-SPLICING FACTOR CWC25 HOMOLOG"/>
    <property type="match status" value="1"/>
</dbReference>
<feature type="region of interest" description="Disordered" evidence="8">
    <location>
        <begin position="158"/>
        <end position="281"/>
    </location>
</feature>
<evidence type="ECO:0000256" key="6">
    <source>
        <dbReference type="ARBA" id="ARBA00023187"/>
    </source>
</evidence>
<keyword evidence="6" id="KW-0508">mRNA splicing</keyword>
<name>E9HFH9_DAPPU</name>
<comment type="subcellular location">
    <subcellularLocation>
        <location evidence="1">Nucleus</location>
    </subcellularLocation>
</comment>
<proteinExistence type="inferred from homology"/>
<dbReference type="GO" id="GO:0000398">
    <property type="term" value="P:mRNA splicing, via spliceosome"/>
    <property type="evidence" value="ECO:0000318"/>
    <property type="project" value="GO_Central"/>
</dbReference>
<accession>E9HFH9</accession>
<keyword evidence="5" id="KW-0175">Coiled coil</keyword>
<keyword evidence="7" id="KW-0539">Nucleus</keyword>
<feature type="compositionally biased region" description="Basic and acidic residues" evidence="8">
    <location>
        <begin position="188"/>
        <end position="215"/>
    </location>
</feature>
<dbReference type="HOGENOM" id="CLU_025093_1_0_1"/>
<dbReference type="EMBL" id="GL732636">
    <property type="protein sequence ID" value="EFX69503.1"/>
    <property type="molecule type" value="Genomic_DNA"/>
</dbReference>
<dbReference type="eggNOG" id="KOG3869">
    <property type="taxonomic scope" value="Eukaryota"/>
</dbReference>
<keyword evidence="10" id="KW-1185">Reference proteome</keyword>
<evidence type="ECO:0000313" key="9">
    <source>
        <dbReference type="EMBL" id="EFX69503.1"/>
    </source>
</evidence>